<proteinExistence type="predicted"/>
<evidence type="ECO:0000313" key="5">
    <source>
        <dbReference type="Proteomes" id="UP000231383"/>
    </source>
</evidence>
<name>A0A2M8F079_9BACT</name>
<dbReference type="Gene3D" id="3.40.1190.20">
    <property type="match status" value="1"/>
</dbReference>
<protein>
    <recommendedName>
        <fullName evidence="3">Carbohydrate kinase PfkB domain-containing protein</fullName>
    </recommendedName>
</protein>
<evidence type="ECO:0000256" key="1">
    <source>
        <dbReference type="ARBA" id="ARBA00022679"/>
    </source>
</evidence>
<dbReference type="PANTHER" id="PTHR10584">
    <property type="entry name" value="SUGAR KINASE"/>
    <property type="match status" value="1"/>
</dbReference>
<dbReference type="SUPFAM" id="SSF53613">
    <property type="entry name" value="Ribokinase-like"/>
    <property type="match status" value="1"/>
</dbReference>
<evidence type="ECO:0000259" key="3">
    <source>
        <dbReference type="Pfam" id="PF00294"/>
    </source>
</evidence>
<accession>A0A2M8F079</accession>
<dbReference type="GO" id="GO:0016301">
    <property type="term" value="F:kinase activity"/>
    <property type="evidence" value="ECO:0007669"/>
    <property type="project" value="UniProtKB-KW"/>
</dbReference>
<keyword evidence="2" id="KW-0418">Kinase</keyword>
<dbReference type="Proteomes" id="UP000231383">
    <property type="component" value="Unassembled WGS sequence"/>
</dbReference>
<gene>
    <name evidence="4" type="ORF">CO051_02715</name>
</gene>
<keyword evidence="1" id="KW-0808">Transferase</keyword>
<evidence type="ECO:0000313" key="4">
    <source>
        <dbReference type="EMBL" id="PJC32694.1"/>
    </source>
</evidence>
<feature type="domain" description="Carbohydrate kinase PfkB" evidence="3">
    <location>
        <begin position="22"/>
        <end position="88"/>
    </location>
</feature>
<dbReference type="EMBL" id="PFSC01000072">
    <property type="protein sequence ID" value="PJC32694.1"/>
    <property type="molecule type" value="Genomic_DNA"/>
</dbReference>
<dbReference type="InterPro" id="IPR029056">
    <property type="entry name" value="Ribokinase-like"/>
</dbReference>
<sequence length="272" mass="29966">MTKPTYSAIGDIGLDIYPNIGKHFPGGMALNSAYHAQRLGAISSVVSAIGDDINGKELIEFLDLSYISIEGLEIIHGKTDSVKITLDEYARPQYGTWNLGVLEKFRLTSAQKQYLQTQDIAVAVHLPELRSMFNDFAKLHLSNTLKVGDFTDLSEYGGNQEILKEYKNSFDIFALSIDEKVDTRLNTFQSFINKEKKIGIALLGERGSAVFPHGKKYVYPAEKVSVVDTTGAGDAYLATFLVEYYHDQDISSAMGKATQKASIVIQTYGAVA</sequence>
<organism evidence="4 5">
    <name type="scientific">Candidatus Roizmanbacteria bacterium CG_4_9_14_0_2_um_filter_39_13</name>
    <dbReference type="NCBI Taxonomy" id="1974839"/>
    <lineage>
        <taxon>Bacteria</taxon>
        <taxon>Candidatus Roizmaniibacteriota</taxon>
    </lineage>
</organism>
<dbReference type="PANTHER" id="PTHR10584:SF166">
    <property type="entry name" value="RIBOKINASE"/>
    <property type="match status" value="1"/>
</dbReference>
<dbReference type="Pfam" id="PF00294">
    <property type="entry name" value="PfkB"/>
    <property type="match status" value="2"/>
</dbReference>
<dbReference type="AlphaFoldDB" id="A0A2M8F079"/>
<feature type="domain" description="Carbohydrate kinase PfkB" evidence="3">
    <location>
        <begin position="182"/>
        <end position="270"/>
    </location>
</feature>
<dbReference type="InterPro" id="IPR011611">
    <property type="entry name" value="PfkB_dom"/>
</dbReference>
<comment type="caution">
    <text evidence="4">The sequence shown here is derived from an EMBL/GenBank/DDBJ whole genome shotgun (WGS) entry which is preliminary data.</text>
</comment>
<evidence type="ECO:0000256" key="2">
    <source>
        <dbReference type="ARBA" id="ARBA00022777"/>
    </source>
</evidence>
<reference evidence="5" key="1">
    <citation type="submission" date="2017-09" db="EMBL/GenBank/DDBJ databases">
        <title>Depth-based differentiation of microbial function through sediment-hosted aquifers and enrichment of novel symbionts in the deep terrestrial subsurface.</title>
        <authorList>
            <person name="Probst A.J."/>
            <person name="Ladd B."/>
            <person name="Jarett J.K."/>
            <person name="Geller-Mcgrath D.E."/>
            <person name="Sieber C.M.K."/>
            <person name="Emerson J.B."/>
            <person name="Anantharaman K."/>
            <person name="Thomas B.C."/>
            <person name="Malmstrom R."/>
            <person name="Stieglmeier M."/>
            <person name="Klingl A."/>
            <person name="Woyke T."/>
            <person name="Ryan C.M."/>
            <person name="Banfield J.F."/>
        </authorList>
    </citation>
    <scope>NUCLEOTIDE SEQUENCE [LARGE SCALE GENOMIC DNA]</scope>
</reference>